<name>A0ABX7QCS2_9FLAO</name>
<proteinExistence type="predicted"/>
<keyword evidence="1 2" id="KW-0597">Phosphoprotein</keyword>
<dbReference type="InterPro" id="IPR050595">
    <property type="entry name" value="Bact_response_regulator"/>
</dbReference>
<reference evidence="4 5" key="1">
    <citation type="submission" date="2021-03" db="EMBL/GenBank/DDBJ databases">
        <title>Flavobacterium kribbensis sp. nov, an endophytic bacteria, isolated from soybean.</title>
        <authorList>
            <person name="Lee J."/>
            <person name="Seo J."/>
        </authorList>
    </citation>
    <scope>NUCLEOTIDE SEQUENCE [LARGE SCALE GENOMIC DNA]</scope>
    <source>
        <strain evidence="4 5">BB8</strain>
    </source>
</reference>
<dbReference type="RefSeq" id="WP_207295641.1">
    <property type="nucleotide sequence ID" value="NZ_CP071448.1"/>
</dbReference>
<gene>
    <name evidence="4" type="ORF">J0383_19555</name>
</gene>
<dbReference type="EMBL" id="CP071448">
    <property type="protein sequence ID" value="QSW88438.1"/>
    <property type="molecule type" value="Genomic_DNA"/>
</dbReference>
<dbReference type="Gene3D" id="3.40.50.2300">
    <property type="match status" value="1"/>
</dbReference>
<dbReference type="PANTHER" id="PTHR44591:SF3">
    <property type="entry name" value="RESPONSE REGULATORY DOMAIN-CONTAINING PROTEIN"/>
    <property type="match status" value="1"/>
</dbReference>
<dbReference type="InterPro" id="IPR011006">
    <property type="entry name" value="CheY-like_superfamily"/>
</dbReference>
<sequence>MEILLIDDDQDDVEIFIDALDQVGENFMICSSVDSISALHQLSFSNKLPDVIFLDINMPRMDGYEFIKEVKNIERLKDLDIILISNPPEELVIPKISHYQKVRYLAKPASYDSLKNSLSRLLDQS</sequence>
<dbReference type="InterPro" id="IPR001789">
    <property type="entry name" value="Sig_transdc_resp-reg_receiver"/>
</dbReference>
<dbReference type="SMART" id="SM00448">
    <property type="entry name" value="REC"/>
    <property type="match status" value="1"/>
</dbReference>
<protein>
    <submittedName>
        <fullName evidence="4">Response regulator</fullName>
    </submittedName>
</protein>
<evidence type="ECO:0000259" key="3">
    <source>
        <dbReference type="PROSITE" id="PS50110"/>
    </source>
</evidence>
<dbReference type="Proteomes" id="UP000663440">
    <property type="component" value="Chromosome"/>
</dbReference>
<evidence type="ECO:0000313" key="5">
    <source>
        <dbReference type="Proteomes" id="UP000663440"/>
    </source>
</evidence>
<dbReference type="PROSITE" id="PS50110">
    <property type="entry name" value="RESPONSE_REGULATORY"/>
    <property type="match status" value="1"/>
</dbReference>
<keyword evidence="5" id="KW-1185">Reference proteome</keyword>
<feature type="domain" description="Response regulatory" evidence="3">
    <location>
        <begin position="2"/>
        <end position="122"/>
    </location>
</feature>
<feature type="modified residue" description="4-aspartylphosphate" evidence="2">
    <location>
        <position position="55"/>
    </location>
</feature>
<evidence type="ECO:0000256" key="1">
    <source>
        <dbReference type="ARBA" id="ARBA00022553"/>
    </source>
</evidence>
<organism evidence="4 5">
    <name type="scientific">Flavobacterium endoglycinae</name>
    <dbReference type="NCBI Taxonomy" id="2816357"/>
    <lineage>
        <taxon>Bacteria</taxon>
        <taxon>Pseudomonadati</taxon>
        <taxon>Bacteroidota</taxon>
        <taxon>Flavobacteriia</taxon>
        <taxon>Flavobacteriales</taxon>
        <taxon>Flavobacteriaceae</taxon>
        <taxon>Flavobacterium</taxon>
    </lineage>
</organism>
<evidence type="ECO:0000313" key="4">
    <source>
        <dbReference type="EMBL" id="QSW88438.1"/>
    </source>
</evidence>
<dbReference type="PANTHER" id="PTHR44591">
    <property type="entry name" value="STRESS RESPONSE REGULATOR PROTEIN 1"/>
    <property type="match status" value="1"/>
</dbReference>
<dbReference type="SUPFAM" id="SSF52172">
    <property type="entry name" value="CheY-like"/>
    <property type="match status" value="1"/>
</dbReference>
<evidence type="ECO:0000256" key="2">
    <source>
        <dbReference type="PROSITE-ProRule" id="PRU00169"/>
    </source>
</evidence>
<dbReference type="Pfam" id="PF00072">
    <property type="entry name" value="Response_reg"/>
    <property type="match status" value="1"/>
</dbReference>
<accession>A0ABX7QCS2</accession>